<accession>A0A915KI20</accession>
<evidence type="ECO:0000313" key="1">
    <source>
        <dbReference type="Proteomes" id="UP000887565"/>
    </source>
</evidence>
<organism evidence="1 2">
    <name type="scientific">Romanomermis culicivorax</name>
    <name type="common">Nematode worm</name>
    <dbReference type="NCBI Taxonomy" id="13658"/>
    <lineage>
        <taxon>Eukaryota</taxon>
        <taxon>Metazoa</taxon>
        <taxon>Ecdysozoa</taxon>
        <taxon>Nematoda</taxon>
        <taxon>Enoplea</taxon>
        <taxon>Dorylaimia</taxon>
        <taxon>Mermithida</taxon>
        <taxon>Mermithoidea</taxon>
        <taxon>Mermithidae</taxon>
        <taxon>Romanomermis</taxon>
    </lineage>
</organism>
<dbReference type="Proteomes" id="UP000887565">
    <property type="component" value="Unplaced"/>
</dbReference>
<evidence type="ECO:0000313" key="2">
    <source>
        <dbReference type="WBParaSite" id="nRc.2.0.1.t38474-RA"/>
    </source>
</evidence>
<sequence>MGLVPSDTALTGRTFHSTISYSSKCEELFCDIQENLKGKQDRSRGRRCFFNDFNPFHVYDGWDLNAVYNTIRMPKLTIIWWAAE</sequence>
<name>A0A915KI20_ROMCU</name>
<protein>
    <submittedName>
        <fullName evidence="2">Uncharacterized protein</fullName>
    </submittedName>
</protein>
<proteinExistence type="predicted"/>
<keyword evidence="1" id="KW-1185">Reference proteome</keyword>
<reference evidence="2" key="1">
    <citation type="submission" date="2022-11" db="UniProtKB">
        <authorList>
            <consortium name="WormBaseParasite"/>
        </authorList>
    </citation>
    <scope>IDENTIFICATION</scope>
</reference>
<dbReference type="AlphaFoldDB" id="A0A915KI20"/>
<dbReference type="WBParaSite" id="nRc.2.0.1.t38474-RA">
    <property type="protein sequence ID" value="nRc.2.0.1.t38474-RA"/>
    <property type="gene ID" value="nRc.2.0.1.g38474"/>
</dbReference>